<keyword evidence="1" id="KW-1133">Transmembrane helix</keyword>
<dbReference type="KEGG" id="smoo:SMONO_v1c01290"/>
<protein>
    <submittedName>
        <fullName evidence="2">Uncharacterized protein</fullName>
    </submittedName>
</protein>
<feature type="transmembrane region" description="Helical" evidence="1">
    <location>
        <begin position="73"/>
        <end position="91"/>
    </location>
</feature>
<feature type="transmembrane region" description="Helical" evidence="1">
    <location>
        <begin position="97"/>
        <end position="117"/>
    </location>
</feature>
<keyword evidence="1" id="KW-0812">Transmembrane</keyword>
<dbReference type="OrthoDB" id="9912453at2"/>
<dbReference type="EMBL" id="CP025543">
    <property type="protein sequence ID" value="AUM62380.1"/>
    <property type="molecule type" value="Genomic_DNA"/>
</dbReference>
<evidence type="ECO:0000313" key="2">
    <source>
        <dbReference type="EMBL" id="AUM62380.1"/>
    </source>
</evidence>
<reference evidence="2 3" key="1">
    <citation type="submission" date="2017-12" db="EMBL/GenBank/DDBJ databases">
        <title>Complete genome sequence of Spiroplasma monobiae MQ-1 (ATCC 33825).</title>
        <authorList>
            <person name="Tsai Y.-M."/>
            <person name="Lo W.-S."/>
            <person name="Wu P.-S."/>
            <person name="Cho S.-T."/>
            <person name="Kuo C.-H."/>
        </authorList>
    </citation>
    <scope>NUCLEOTIDE SEQUENCE [LARGE SCALE GENOMIC DNA]</scope>
    <source>
        <strain evidence="2 3">MQ-1</strain>
    </source>
</reference>
<organism evidence="2 3">
    <name type="scientific">Spiroplasma monobiae MQ-1</name>
    <dbReference type="NCBI Taxonomy" id="1336748"/>
    <lineage>
        <taxon>Bacteria</taxon>
        <taxon>Bacillati</taxon>
        <taxon>Mycoplasmatota</taxon>
        <taxon>Mollicutes</taxon>
        <taxon>Entomoplasmatales</taxon>
        <taxon>Spiroplasmataceae</taxon>
        <taxon>Spiroplasma</taxon>
    </lineage>
</organism>
<evidence type="ECO:0000313" key="3">
    <source>
        <dbReference type="Proteomes" id="UP000234790"/>
    </source>
</evidence>
<name>A0A2K9LTP6_SPISQ</name>
<dbReference type="AlphaFoldDB" id="A0A2K9LTP6"/>
<keyword evidence="1" id="KW-0472">Membrane</keyword>
<gene>
    <name evidence="2" type="ORF">SMONO_v1c01290</name>
</gene>
<dbReference type="RefSeq" id="WP_101780434.1">
    <property type="nucleotide sequence ID" value="NZ_CP025543.1"/>
</dbReference>
<sequence>MKKNLSLIAYISLALALLNQIFVISFAKLIFKKVNKVELDEMSYIIIIIAVIFLTIIGIIATLFIFKNTVKSSFVGSIILITLGVMLLPTIFGFTWIFGVINIICGILMITVGAIHLKTSREYL</sequence>
<proteinExistence type="predicted"/>
<evidence type="ECO:0000256" key="1">
    <source>
        <dbReference type="SAM" id="Phobius"/>
    </source>
</evidence>
<feature type="transmembrane region" description="Helical" evidence="1">
    <location>
        <begin position="43"/>
        <end position="66"/>
    </location>
</feature>
<accession>A0A2K9LTP6</accession>
<dbReference type="Proteomes" id="UP000234790">
    <property type="component" value="Chromosome"/>
</dbReference>
<feature type="transmembrane region" description="Helical" evidence="1">
    <location>
        <begin position="7"/>
        <end position="31"/>
    </location>
</feature>
<keyword evidence="3" id="KW-1185">Reference proteome</keyword>